<proteinExistence type="predicted"/>
<evidence type="ECO:0000313" key="2">
    <source>
        <dbReference type="Proteomes" id="UP000032309"/>
    </source>
</evidence>
<sequence>MKVFEKEGHIVIWDDALESLRSTFLTALSILYLHIPLTTLGRTSKEERIVGIRLRFKLGV</sequence>
<name>A0ABQ0JUM6_9BACT</name>
<reference evidence="2" key="1">
    <citation type="journal article" date="2015" name="Genome Announc.">
        <title>Draft Genome Sequence of an Anaerobic Ammonium-Oxidizing Bacterium, "Candidatus Brocadia sinica".</title>
        <authorList>
            <person name="Oshiki M."/>
            <person name="Shinyako-Hata K."/>
            <person name="Satoh H."/>
            <person name="Okabe S."/>
        </authorList>
    </citation>
    <scope>NUCLEOTIDE SEQUENCE [LARGE SCALE GENOMIC DNA]</scope>
    <source>
        <strain evidence="2">JPN1</strain>
    </source>
</reference>
<dbReference type="Proteomes" id="UP000032309">
    <property type="component" value="Unassembled WGS sequence"/>
</dbReference>
<accession>A0ABQ0JUM6</accession>
<gene>
    <name evidence="1" type="ORF">BROSI_A0971</name>
</gene>
<evidence type="ECO:0000313" key="1">
    <source>
        <dbReference type="EMBL" id="GAN32456.1"/>
    </source>
</evidence>
<keyword evidence="2" id="KW-1185">Reference proteome</keyword>
<protein>
    <submittedName>
        <fullName evidence="1">Uncharacterized protein</fullName>
    </submittedName>
</protein>
<organism evidence="1 2">
    <name type="scientific">Candidatus Brocadia sinica JPN1</name>
    <dbReference type="NCBI Taxonomy" id="1197129"/>
    <lineage>
        <taxon>Bacteria</taxon>
        <taxon>Pseudomonadati</taxon>
        <taxon>Planctomycetota</taxon>
        <taxon>Candidatus Brocadiia</taxon>
        <taxon>Candidatus Brocadiales</taxon>
        <taxon>Candidatus Brocadiaceae</taxon>
        <taxon>Candidatus Brocadia</taxon>
    </lineage>
</organism>
<dbReference type="EMBL" id="BAFN01000001">
    <property type="protein sequence ID" value="GAN32456.1"/>
    <property type="molecule type" value="Genomic_DNA"/>
</dbReference>
<comment type="caution">
    <text evidence="1">The sequence shown here is derived from an EMBL/GenBank/DDBJ whole genome shotgun (WGS) entry which is preliminary data.</text>
</comment>